<accession>A0A8B8KHU1</accession>
<name>A0A8B8KHU1_ABRPR</name>
<keyword evidence="2" id="KW-1185">Reference proteome</keyword>
<evidence type="ECO:0000313" key="2">
    <source>
        <dbReference type="Proteomes" id="UP000694853"/>
    </source>
</evidence>
<dbReference type="AlphaFoldDB" id="A0A8B8KHU1"/>
<dbReference type="PANTHER" id="PTHR31852">
    <property type="entry name" value="LATE EMBRYOGENESIS ABUNDANT (LEA) HYDROXYPROLINE-RICH GLYCOPROTEIN FAMILY"/>
    <property type="match status" value="1"/>
</dbReference>
<keyword evidence="1" id="KW-0472">Membrane</keyword>
<protein>
    <submittedName>
        <fullName evidence="3">Uncharacterized protein LOC113855914</fullName>
    </submittedName>
</protein>
<keyword evidence="1" id="KW-1133">Transmembrane helix</keyword>
<proteinExistence type="predicted"/>
<sequence length="186" mass="20440">MASRGLKTCLAVSLLFLIIFTIVIVTLFLTIFKPKDPDVNVHPLGLEHIQFSLLLNLTMNVSLGMMITIENPNYGSFEYTNSTGYINFHDTVVACVPMEAALVPARSVINVNTTADFMVGKLVLDPNFWPDAFTGTLNFTSTATLHGKARVLKIIKLKATAYSSCDISLHISSRVVDTKCISKIKL</sequence>
<reference evidence="3" key="2">
    <citation type="submission" date="2025-08" db="UniProtKB">
        <authorList>
            <consortium name="RefSeq"/>
        </authorList>
    </citation>
    <scope>IDENTIFICATION</scope>
    <source>
        <tissue evidence="3">Young leaves</tissue>
    </source>
</reference>
<dbReference type="Proteomes" id="UP000694853">
    <property type="component" value="Unplaced"/>
</dbReference>
<evidence type="ECO:0000256" key="1">
    <source>
        <dbReference type="SAM" id="Phobius"/>
    </source>
</evidence>
<feature type="transmembrane region" description="Helical" evidence="1">
    <location>
        <begin position="12"/>
        <end position="31"/>
    </location>
</feature>
<dbReference type="InterPro" id="IPR055301">
    <property type="entry name" value="Lea14-like_2"/>
</dbReference>
<dbReference type="RefSeq" id="XP_027343346.1">
    <property type="nucleotide sequence ID" value="XM_027487545.1"/>
</dbReference>
<gene>
    <name evidence="3" type="primary">LOC113855914</name>
</gene>
<organism evidence="2 3">
    <name type="scientific">Abrus precatorius</name>
    <name type="common">Indian licorice</name>
    <name type="synonym">Glycine abrus</name>
    <dbReference type="NCBI Taxonomy" id="3816"/>
    <lineage>
        <taxon>Eukaryota</taxon>
        <taxon>Viridiplantae</taxon>
        <taxon>Streptophyta</taxon>
        <taxon>Embryophyta</taxon>
        <taxon>Tracheophyta</taxon>
        <taxon>Spermatophyta</taxon>
        <taxon>Magnoliopsida</taxon>
        <taxon>eudicotyledons</taxon>
        <taxon>Gunneridae</taxon>
        <taxon>Pentapetalae</taxon>
        <taxon>rosids</taxon>
        <taxon>fabids</taxon>
        <taxon>Fabales</taxon>
        <taxon>Fabaceae</taxon>
        <taxon>Papilionoideae</taxon>
        <taxon>50 kb inversion clade</taxon>
        <taxon>NPAAA clade</taxon>
        <taxon>indigoferoid/millettioid clade</taxon>
        <taxon>Abreae</taxon>
        <taxon>Abrus</taxon>
    </lineage>
</organism>
<dbReference type="KEGG" id="aprc:113855914"/>
<keyword evidence="1" id="KW-0812">Transmembrane</keyword>
<dbReference type="GeneID" id="113855914"/>
<dbReference type="OrthoDB" id="674678at2759"/>
<reference evidence="2" key="1">
    <citation type="journal article" date="2019" name="Toxins">
        <title>Detection of Abrin-Like and Prepropulchellin-Like Toxin Genes and Transcripts Using Whole Genome Sequencing and Full-Length Transcript Sequencing of Abrus precatorius.</title>
        <authorList>
            <person name="Hovde B.T."/>
            <person name="Daligault H.E."/>
            <person name="Hanschen E.R."/>
            <person name="Kunde Y.A."/>
            <person name="Johnson M.B."/>
            <person name="Starkenburg S.R."/>
            <person name="Johnson S.L."/>
        </authorList>
    </citation>
    <scope>NUCLEOTIDE SEQUENCE [LARGE SCALE GENOMIC DNA]</scope>
</reference>
<evidence type="ECO:0000313" key="3">
    <source>
        <dbReference type="RefSeq" id="XP_027343346.1"/>
    </source>
</evidence>